<evidence type="ECO:0000256" key="3">
    <source>
        <dbReference type="ARBA" id="ARBA00011738"/>
    </source>
</evidence>
<dbReference type="GO" id="GO:0005829">
    <property type="term" value="C:cytosol"/>
    <property type="evidence" value="ECO:0007669"/>
    <property type="project" value="TreeGrafter"/>
</dbReference>
<comment type="function">
    <text evidence="10">Catalyzes the acyloin condensation reaction between C atoms 2 and 3 of pyruvate and glyceraldehyde 3-phosphate to yield 1-deoxy-D-xylulose-5-phosphate (DXP).</text>
</comment>
<dbReference type="Gene3D" id="3.40.50.920">
    <property type="match status" value="1"/>
</dbReference>
<dbReference type="Proteomes" id="UP001335720">
    <property type="component" value="Chromosome"/>
</dbReference>
<dbReference type="InterPro" id="IPR029061">
    <property type="entry name" value="THDP-binding"/>
</dbReference>
<comment type="subunit">
    <text evidence="3 10">Homodimer.</text>
</comment>
<dbReference type="InterPro" id="IPR005475">
    <property type="entry name" value="Transketolase-like_Pyr-bd"/>
</dbReference>
<accession>A0AA48HWV6</accession>
<dbReference type="SUPFAM" id="SSF52518">
    <property type="entry name" value="Thiamin diphosphate-binding fold (THDP-binding)"/>
    <property type="match status" value="1"/>
</dbReference>
<dbReference type="Gene3D" id="3.40.50.970">
    <property type="match status" value="2"/>
</dbReference>
<keyword evidence="9 10" id="KW-0414">Isoprene biosynthesis</keyword>
<evidence type="ECO:0000313" key="12">
    <source>
        <dbReference type="EMBL" id="BED92853.1"/>
    </source>
</evidence>
<dbReference type="EC" id="2.2.1.7" evidence="10"/>
<dbReference type="SMART" id="SM00861">
    <property type="entry name" value="Transket_pyr"/>
    <property type="match status" value="1"/>
</dbReference>
<evidence type="ECO:0000256" key="7">
    <source>
        <dbReference type="ARBA" id="ARBA00022977"/>
    </source>
</evidence>
<evidence type="ECO:0000256" key="6">
    <source>
        <dbReference type="ARBA" id="ARBA00022842"/>
    </source>
</evidence>
<evidence type="ECO:0000256" key="4">
    <source>
        <dbReference type="ARBA" id="ARBA00022679"/>
    </source>
</evidence>
<evidence type="ECO:0000256" key="8">
    <source>
        <dbReference type="ARBA" id="ARBA00023052"/>
    </source>
</evidence>
<keyword evidence="7 10" id="KW-0784">Thiamine biosynthesis</keyword>
<comment type="pathway">
    <text evidence="1 10">Metabolic intermediate biosynthesis; 1-deoxy-D-xylulose 5-phosphate biosynthesis; 1-deoxy-D-xylulose 5-phosphate from D-glyceraldehyde 3-phosphate and pyruvate: step 1/1.</text>
</comment>
<dbReference type="GO" id="GO:0030976">
    <property type="term" value="F:thiamine pyrophosphate binding"/>
    <property type="evidence" value="ECO:0007669"/>
    <property type="project" value="UniProtKB-UniRule"/>
</dbReference>
<name>A0AA48HWV6_9FIRM</name>
<dbReference type="CDD" id="cd07033">
    <property type="entry name" value="TPP_PYR_DXS_TK_like"/>
    <property type="match status" value="1"/>
</dbReference>
<dbReference type="PANTHER" id="PTHR43322:SF5">
    <property type="entry name" value="1-DEOXY-D-XYLULOSE-5-PHOSPHATE SYNTHASE, CHLOROPLASTIC"/>
    <property type="match status" value="1"/>
</dbReference>
<dbReference type="HAMAP" id="MF_00315">
    <property type="entry name" value="DXP_synth"/>
    <property type="match status" value="1"/>
</dbReference>
<dbReference type="PROSITE" id="PS00802">
    <property type="entry name" value="TRANSKETOLASE_2"/>
    <property type="match status" value="1"/>
</dbReference>
<dbReference type="GO" id="GO:0000287">
    <property type="term" value="F:magnesium ion binding"/>
    <property type="evidence" value="ECO:0007669"/>
    <property type="project" value="UniProtKB-UniRule"/>
</dbReference>
<keyword evidence="6 10" id="KW-0460">Magnesium</keyword>
<dbReference type="InterPro" id="IPR020826">
    <property type="entry name" value="Transketolase_BS"/>
</dbReference>
<dbReference type="KEGG" id="ptrh:RsTaC01_0748"/>
<proteinExistence type="inferred from homology"/>
<dbReference type="NCBIfam" id="TIGR00204">
    <property type="entry name" value="dxs"/>
    <property type="match status" value="1"/>
</dbReference>
<dbReference type="PROSITE" id="PS00801">
    <property type="entry name" value="TRANSKETOLASE_1"/>
    <property type="match status" value="1"/>
</dbReference>
<comment type="cofactor">
    <cofactor evidence="10">
        <name>Mg(2+)</name>
        <dbReference type="ChEBI" id="CHEBI:18420"/>
    </cofactor>
    <text evidence="10">Binds 1 Mg(2+) ion per subunit.</text>
</comment>
<evidence type="ECO:0000256" key="9">
    <source>
        <dbReference type="ARBA" id="ARBA00023229"/>
    </source>
</evidence>
<dbReference type="InterPro" id="IPR009014">
    <property type="entry name" value="Transketo_C/PFOR_II"/>
</dbReference>
<feature type="binding site" evidence="10">
    <location>
        <begin position="129"/>
        <end position="130"/>
    </location>
    <ligand>
        <name>thiamine diphosphate</name>
        <dbReference type="ChEBI" id="CHEBI:58937"/>
    </ligand>
</feature>
<dbReference type="InterPro" id="IPR049557">
    <property type="entry name" value="Transketolase_CS"/>
</dbReference>
<comment type="cofactor">
    <cofactor evidence="10">
        <name>thiamine diphosphate</name>
        <dbReference type="ChEBI" id="CHEBI:58937"/>
    </cofactor>
    <text evidence="10">Binds 1 thiamine pyrophosphate per subunit.</text>
</comment>
<evidence type="ECO:0000256" key="10">
    <source>
        <dbReference type="HAMAP-Rule" id="MF_00315"/>
    </source>
</evidence>
<dbReference type="NCBIfam" id="NF003933">
    <property type="entry name" value="PRK05444.2-2"/>
    <property type="match status" value="1"/>
</dbReference>
<gene>
    <name evidence="10" type="primary">dxs</name>
    <name evidence="12" type="ORF">RsTaC01_0748</name>
</gene>
<dbReference type="GO" id="GO:0008661">
    <property type="term" value="F:1-deoxy-D-xylulose-5-phosphate synthase activity"/>
    <property type="evidence" value="ECO:0007669"/>
    <property type="project" value="UniProtKB-UniRule"/>
</dbReference>
<comment type="similarity">
    <text evidence="2 10">Belongs to the transketolase family. DXPS subfamily.</text>
</comment>
<dbReference type="GO" id="GO:0019288">
    <property type="term" value="P:isopentenyl diphosphate biosynthetic process, methylerythritol 4-phosphate pathway"/>
    <property type="evidence" value="ECO:0007669"/>
    <property type="project" value="TreeGrafter"/>
</dbReference>
<dbReference type="CDD" id="cd02007">
    <property type="entry name" value="TPP_DXS"/>
    <property type="match status" value="1"/>
</dbReference>
<dbReference type="InterPro" id="IPR005477">
    <property type="entry name" value="Dxylulose-5-P_synthase"/>
</dbReference>
<comment type="catalytic activity">
    <reaction evidence="10">
        <text>D-glyceraldehyde 3-phosphate + pyruvate + H(+) = 1-deoxy-D-xylulose 5-phosphate + CO2</text>
        <dbReference type="Rhea" id="RHEA:12605"/>
        <dbReference type="ChEBI" id="CHEBI:15361"/>
        <dbReference type="ChEBI" id="CHEBI:15378"/>
        <dbReference type="ChEBI" id="CHEBI:16526"/>
        <dbReference type="ChEBI" id="CHEBI:57792"/>
        <dbReference type="ChEBI" id="CHEBI:59776"/>
        <dbReference type="EC" id="2.2.1.7"/>
    </reaction>
</comment>
<keyword evidence="8 10" id="KW-0786">Thiamine pyrophosphate</keyword>
<evidence type="ECO:0000256" key="2">
    <source>
        <dbReference type="ARBA" id="ARBA00011081"/>
    </source>
</evidence>
<reference evidence="12" key="1">
    <citation type="journal article" date="2023" name="ISME J.">
        <title>Emergence of putative energy parasites within Clostridia revealed by genome analysis of a novel endosymbiotic clade.</title>
        <authorList>
            <person name="Takahashi K."/>
            <person name="Kuwahara H."/>
            <person name="Horikawa Y."/>
            <person name="Izawa K."/>
            <person name="Kato D."/>
            <person name="Inagaki T."/>
            <person name="Yuki M."/>
            <person name="Ohkuma M."/>
            <person name="Hongoh Y."/>
        </authorList>
    </citation>
    <scope>NUCLEOTIDE SEQUENCE</scope>
    <source>
        <strain evidence="12">RsTa-C01</strain>
    </source>
</reference>
<feature type="binding site" evidence="10">
    <location>
        <position position="157"/>
    </location>
    <ligand>
        <name>thiamine diphosphate</name>
        <dbReference type="ChEBI" id="CHEBI:58937"/>
    </ligand>
</feature>
<feature type="binding site" evidence="10">
    <location>
        <position position="347"/>
    </location>
    <ligand>
        <name>thiamine diphosphate</name>
        <dbReference type="ChEBI" id="CHEBI:58937"/>
    </ligand>
</feature>
<dbReference type="Pfam" id="PF02779">
    <property type="entry name" value="Transket_pyr"/>
    <property type="match status" value="1"/>
</dbReference>
<feature type="binding site" evidence="10">
    <location>
        <position position="56"/>
    </location>
    <ligand>
        <name>thiamine diphosphate</name>
        <dbReference type="ChEBI" id="CHEBI:58937"/>
    </ligand>
</feature>
<dbReference type="SUPFAM" id="SSF52922">
    <property type="entry name" value="TK C-terminal domain-like"/>
    <property type="match status" value="1"/>
</dbReference>
<dbReference type="Pfam" id="PF13292">
    <property type="entry name" value="DXP_synthase_N"/>
    <property type="match status" value="1"/>
</dbReference>
<sequence length="603" mass="67807">MVNKKKICQEIRRRIIDVVSKNGGHLASNLGVVELTLVLHEIFNGKNDRIIWDVGHQCYAHKILTGRSEKLKDIRKENGISGFTNRFESEYDVFTAGHSSTSISSAFGLAQARKINSEPGYTIAIIGDGALTGGLAYEGLNNSGRFDKNFIVVLNDNEMSISKNVGSISNYLSKIRTRNLYIKFKNIVEKGLDSTPLIGNKLKKLLIKSKSAVKKFVYENTIFEEMGFLYYGPVDGHDLKELNTAFNIAKNINQPVFVHVVTTKGKGYKFAEKNPKNFHGIGSFEITTGNSKKTNENFSDVFGEELVRIAEKNPKICAITAAMKSGTGLNKFFDKFKDRFFDVGIAEEHAVTFASGLSVGGLIPVFAVNSSFLQRTYDQLIHDVSIQELKIILAIDRSGLIGNDGETHQGLFDISFLNTIPNVTIFCPSFFDELKYILNYSINSIENKIFAIRYPKGSELYRYDGYEYNKSNFDTHGDINNTEILLITYGRTFSFACEARKILLEKNIKICILKLNVVKPIDLKILEVIFNFKKIFFFEESLKSGGVAEKLGCILLENNYVGEYKIVAIDDRYVKHSSMKSQIEKYCLSTSGMVNKISEFENI</sequence>
<keyword evidence="4 10" id="KW-0808">Transferase</keyword>
<feature type="binding site" evidence="10">
    <location>
        <position position="268"/>
    </location>
    <ligand>
        <name>thiamine diphosphate</name>
        <dbReference type="ChEBI" id="CHEBI:58937"/>
    </ligand>
</feature>
<dbReference type="GO" id="GO:0009228">
    <property type="term" value="P:thiamine biosynthetic process"/>
    <property type="evidence" value="ECO:0007669"/>
    <property type="project" value="UniProtKB-UniRule"/>
</dbReference>
<evidence type="ECO:0000256" key="5">
    <source>
        <dbReference type="ARBA" id="ARBA00022723"/>
    </source>
</evidence>
<evidence type="ECO:0000259" key="11">
    <source>
        <dbReference type="SMART" id="SM00861"/>
    </source>
</evidence>
<dbReference type="GO" id="GO:0016114">
    <property type="term" value="P:terpenoid biosynthetic process"/>
    <property type="evidence" value="ECO:0007669"/>
    <property type="project" value="UniProtKB-UniRule"/>
</dbReference>
<feature type="binding site" evidence="10">
    <location>
        <position position="157"/>
    </location>
    <ligand>
        <name>Mg(2+)</name>
        <dbReference type="ChEBI" id="CHEBI:18420"/>
    </ligand>
</feature>
<dbReference type="PANTHER" id="PTHR43322">
    <property type="entry name" value="1-D-DEOXYXYLULOSE 5-PHOSPHATE SYNTHASE-RELATED"/>
    <property type="match status" value="1"/>
</dbReference>
<keyword evidence="5 10" id="KW-0479">Metal-binding</keyword>
<organism evidence="12">
    <name type="scientific">Candidatus Paraimprobicoccus trichonymphae</name>
    <dbReference type="NCBI Taxonomy" id="3033793"/>
    <lineage>
        <taxon>Bacteria</taxon>
        <taxon>Bacillati</taxon>
        <taxon>Bacillota</taxon>
        <taxon>Clostridia</taxon>
        <taxon>Candidatus Paraimprobicoccus</taxon>
    </lineage>
</organism>
<dbReference type="EMBL" id="AP027925">
    <property type="protein sequence ID" value="BED92853.1"/>
    <property type="molecule type" value="Genomic_DNA"/>
</dbReference>
<feature type="binding site" evidence="10">
    <location>
        <begin position="97"/>
        <end position="99"/>
    </location>
    <ligand>
        <name>thiamine diphosphate</name>
        <dbReference type="ChEBI" id="CHEBI:58937"/>
    </ligand>
</feature>
<evidence type="ECO:0000256" key="1">
    <source>
        <dbReference type="ARBA" id="ARBA00004980"/>
    </source>
</evidence>
<dbReference type="InterPro" id="IPR033248">
    <property type="entry name" value="Transketolase_C"/>
</dbReference>
<dbReference type="AlphaFoldDB" id="A0AA48HWV6"/>
<dbReference type="Pfam" id="PF02780">
    <property type="entry name" value="Transketolase_C"/>
    <property type="match status" value="1"/>
</dbReference>
<protein>
    <recommendedName>
        <fullName evidence="10">1-deoxy-D-xylulose-5-phosphate synthase</fullName>
        <ecNumber evidence="10">2.2.1.7</ecNumber>
    </recommendedName>
    <alternativeName>
        <fullName evidence="10">1-deoxyxylulose-5-phosphate synthase</fullName>
        <shortName evidence="10">DXP synthase</shortName>
        <shortName evidence="10">DXPS</shortName>
    </alternativeName>
</protein>
<feature type="domain" description="Transketolase-like pyrimidine-binding" evidence="11">
    <location>
        <begin position="296"/>
        <end position="462"/>
    </location>
</feature>
<feature type="binding site" evidence="10">
    <location>
        <position position="128"/>
    </location>
    <ligand>
        <name>Mg(2+)</name>
        <dbReference type="ChEBI" id="CHEBI:18420"/>
    </ligand>
</feature>